<dbReference type="Proteomes" id="UP000664654">
    <property type="component" value="Unassembled WGS sequence"/>
</dbReference>
<keyword evidence="5" id="KW-1185">Reference proteome</keyword>
<gene>
    <name evidence="4" type="ORF">J0A66_21405</name>
</gene>
<dbReference type="InterPro" id="IPR009057">
    <property type="entry name" value="Homeodomain-like_sf"/>
</dbReference>
<evidence type="ECO:0000313" key="5">
    <source>
        <dbReference type="Proteomes" id="UP000664654"/>
    </source>
</evidence>
<dbReference type="NCBIfam" id="NF033516">
    <property type="entry name" value="transpos_IS3"/>
    <property type="match status" value="1"/>
</dbReference>
<dbReference type="GO" id="GO:0003677">
    <property type="term" value="F:DNA binding"/>
    <property type="evidence" value="ECO:0007669"/>
    <property type="project" value="InterPro"/>
</dbReference>
<comment type="similarity">
    <text evidence="1">Belongs to the transposase 8 family.</text>
</comment>
<feature type="domain" description="Integrase catalytic" evidence="3">
    <location>
        <begin position="215"/>
        <end position="389"/>
    </location>
</feature>
<evidence type="ECO:0000313" key="4">
    <source>
        <dbReference type="EMBL" id="MBN7827792.1"/>
    </source>
</evidence>
<dbReference type="SUPFAM" id="SSF53098">
    <property type="entry name" value="Ribonuclease H-like"/>
    <property type="match status" value="1"/>
</dbReference>
<dbReference type="GO" id="GO:0015074">
    <property type="term" value="P:DNA integration"/>
    <property type="evidence" value="ECO:0007669"/>
    <property type="project" value="InterPro"/>
</dbReference>
<dbReference type="RefSeq" id="WP_206575894.1">
    <property type="nucleotide sequence ID" value="NZ_JAFKCV010000038.1"/>
</dbReference>
<dbReference type="Pfam" id="PF13333">
    <property type="entry name" value="rve_2"/>
    <property type="match status" value="1"/>
</dbReference>
<dbReference type="Gene3D" id="1.10.10.60">
    <property type="entry name" value="Homeodomain-like"/>
    <property type="match status" value="1"/>
</dbReference>
<dbReference type="SUPFAM" id="SSF46689">
    <property type="entry name" value="Homeodomain-like"/>
    <property type="match status" value="1"/>
</dbReference>
<dbReference type="GO" id="GO:0006313">
    <property type="term" value="P:DNA transposition"/>
    <property type="evidence" value="ECO:0007669"/>
    <property type="project" value="InterPro"/>
</dbReference>
<evidence type="ECO:0000256" key="2">
    <source>
        <dbReference type="SAM" id="MobiDB-lite"/>
    </source>
</evidence>
<dbReference type="AlphaFoldDB" id="A0A939ITH5"/>
<dbReference type="Pfam" id="PF00665">
    <property type="entry name" value="rve"/>
    <property type="match status" value="1"/>
</dbReference>
<feature type="compositionally biased region" description="Polar residues" evidence="2">
    <location>
        <begin position="52"/>
        <end position="71"/>
    </location>
</feature>
<dbReference type="InterPro" id="IPR012337">
    <property type="entry name" value="RNaseH-like_sf"/>
</dbReference>
<organism evidence="4 5">
    <name type="scientific">Bowmanella dokdonensis</name>
    <dbReference type="NCBI Taxonomy" id="751969"/>
    <lineage>
        <taxon>Bacteria</taxon>
        <taxon>Pseudomonadati</taxon>
        <taxon>Pseudomonadota</taxon>
        <taxon>Gammaproteobacteria</taxon>
        <taxon>Alteromonadales</taxon>
        <taxon>Alteromonadaceae</taxon>
        <taxon>Bowmanella</taxon>
    </lineage>
</organism>
<dbReference type="EMBL" id="JAFKCV010000038">
    <property type="protein sequence ID" value="MBN7827792.1"/>
    <property type="molecule type" value="Genomic_DNA"/>
</dbReference>
<dbReference type="PROSITE" id="PS50994">
    <property type="entry name" value="INTEGRASE"/>
    <property type="match status" value="1"/>
</dbReference>
<dbReference type="InterPro" id="IPR036397">
    <property type="entry name" value="RNaseH_sf"/>
</dbReference>
<sequence length="389" mass="44794">MKVTTKRRYSMDFKIAAVQKSISSPDTVDSVAKQLGICPKILSRWRAELTRPTDTAKPTVNNQGPQTSYQSLEKENRRLKKELERAKLEAEIPKKGAGVLRHKAQIKYEFIEGYRSPRWPVTLMCEVLGVSTAGYYRWRSRAPSEREQVNQTLLAFLLEAARREKGIPGYRKLWKAAVDHGFDCSKNRVQRLLQTVGYRSCGATKPGYHKPKPGMPVLPNLLNREFTVHQRNLVWTSDITQVRCEEGWLYIAVVLDLYSRTVVGWAASCLNSAELVRCALQSAWQSRKPNGSQLLFHSDQGCQYRSEQVMSWLHQRQVTISMSRKGNCWDNACMESFFAQMKKEWLSSQSIQTREETQLQAKWYIEEYYNTVRRHGTLGGVSPMAFEKQ</sequence>
<name>A0A939ITH5_9ALTE</name>
<proteinExistence type="inferred from homology"/>
<dbReference type="GO" id="GO:0004803">
    <property type="term" value="F:transposase activity"/>
    <property type="evidence" value="ECO:0007669"/>
    <property type="project" value="InterPro"/>
</dbReference>
<evidence type="ECO:0000256" key="1">
    <source>
        <dbReference type="ARBA" id="ARBA00009964"/>
    </source>
</evidence>
<dbReference type="InterPro" id="IPR001584">
    <property type="entry name" value="Integrase_cat-core"/>
</dbReference>
<dbReference type="PANTHER" id="PTHR46889">
    <property type="entry name" value="TRANSPOSASE INSF FOR INSERTION SEQUENCE IS3B-RELATED"/>
    <property type="match status" value="1"/>
</dbReference>
<comment type="caution">
    <text evidence="4">The sequence shown here is derived from an EMBL/GenBank/DDBJ whole genome shotgun (WGS) entry which is preliminary data.</text>
</comment>
<accession>A0A939ITH5</accession>
<dbReference type="InterPro" id="IPR050900">
    <property type="entry name" value="Transposase_IS3/IS150/IS904"/>
</dbReference>
<dbReference type="PANTHER" id="PTHR46889:SF4">
    <property type="entry name" value="TRANSPOSASE INSO FOR INSERTION SEQUENCE ELEMENT IS911B-RELATED"/>
    <property type="match status" value="1"/>
</dbReference>
<dbReference type="Pfam" id="PF01527">
    <property type="entry name" value="HTH_Tnp_1"/>
    <property type="match status" value="1"/>
</dbReference>
<reference evidence="4" key="1">
    <citation type="submission" date="2021-03" db="EMBL/GenBank/DDBJ databases">
        <title>novel species isolated from a fishpond in China.</title>
        <authorList>
            <person name="Lu H."/>
            <person name="Cai Z."/>
        </authorList>
    </citation>
    <scope>NUCLEOTIDE SEQUENCE</scope>
    <source>
        <strain evidence="4">JCM 30855</strain>
    </source>
</reference>
<feature type="region of interest" description="Disordered" evidence="2">
    <location>
        <begin position="52"/>
        <end position="73"/>
    </location>
</feature>
<dbReference type="InterPro" id="IPR048020">
    <property type="entry name" value="Transpos_IS3"/>
</dbReference>
<evidence type="ECO:0000259" key="3">
    <source>
        <dbReference type="PROSITE" id="PS50994"/>
    </source>
</evidence>
<protein>
    <submittedName>
        <fullName evidence="4">IS3 family transposase</fullName>
    </submittedName>
</protein>
<dbReference type="InterPro" id="IPR002514">
    <property type="entry name" value="Transposase_8"/>
</dbReference>
<dbReference type="Gene3D" id="3.30.420.10">
    <property type="entry name" value="Ribonuclease H-like superfamily/Ribonuclease H"/>
    <property type="match status" value="1"/>
</dbReference>